<keyword evidence="1" id="KW-0614">Plasmid</keyword>
<proteinExistence type="predicted"/>
<organism evidence="1">
    <name type="scientific">Borrelia miyamotoi FR64b</name>
    <dbReference type="NCBI Taxonomy" id="1292392"/>
    <lineage>
        <taxon>Bacteria</taxon>
        <taxon>Pseudomonadati</taxon>
        <taxon>Spirochaetota</taxon>
        <taxon>Spirochaetia</taxon>
        <taxon>Spirochaetales</taxon>
        <taxon>Borreliaceae</taxon>
        <taxon>Borrelia</taxon>
    </lineage>
</organism>
<evidence type="ECO:0000313" key="1">
    <source>
        <dbReference type="EMBL" id="AHH05986.1"/>
    </source>
</evidence>
<accession>W5SLM6</accession>
<geneLocation type="plasmid" evidence="1">
    <name>unnamed</name>
</geneLocation>
<name>W5SLM6_9SPIR</name>
<protein>
    <submittedName>
        <fullName evidence="1">Uncharacterized protein</fullName>
    </submittedName>
</protein>
<dbReference type="EMBL" id="CP004251">
    <property type="protein sequence ID" value="AHH05986.1"/>
    <property type="molecule type" value="Genomic_DNA"/>
</dbReference>
<dbReference type="AlphaFoldDB" id="W5SLM6"/>
<sequence>MIDNKCPCDNILDYCGNLEDLEDLDG</sequence>
<dbReference type="HOGENOM" id="CLU_3416650_0_0_12"/>
<gene>
    <name evidence="1" type="ORF">BOM_1443</name>
</gene>
<reference evidence="1" key="1">
    <citation type="submission" date="2013-02" db="EMBL/GenBank/DDBJ databases">
        <title>Comparative genomics of Borrelia species.</title>
        <authorList>
            <person name="Schwan T.G."/>
            <person name="Raffel S.J."/>
            <person name="Porcella S.F."/>
        </authorList>
    </citation>
    <scope>NUCLEOTIDE SEQUENCE</scope>
    <source>
        <strain evidence="1">FR64b</strain>
        <plasmid evidence="1">unnamed</plasmid>
    </source>
</reference>